<name>A0A420VF48_9BACI</name>
<organism evidence="1 2">
    <name type="scientific">Caldibacillus debilis GB1</name>
    <dbReference type="NCBI Taxonomy" id="1339248"/>
    <lineage>
        <taxon>Bacteria</taxon>
        <taxon>Bacillati</taxon>
        <taxon>Bacillota</taxon>
        <taxon>Bacilli</taxon>
        <taxon>Bacillales</taxon>
        <taxon>Bacillaceae</taxon>
        <taxon>Caldibacillus</taxon>
    </lineage>
</organism>
<dbReference type="Proteomes" id="UP000286235">
    <property type="component" value="Unassembled WGS sequence"/>
</dbReference>
<gene>
    <name evidence="1" type="ORF">Cdeb_00909</name>
</gene>
<sequence length="49" mass="5322">MGGKAADHSGEDRRCAPLTDLVKERAATELGPGKEALIFRSFKTNIYSI</sequence>
<proteinExistence type="predicted"/>
<reference evidence="1 2" key="1">
    <citation type="submission" date="2013-12" db="EMBL/GenBank/DDBJ databases">
        <title>Genome and proteome characterization of Caldibacillus debilis GB1 derived from a cellulolytic aero-tolerant co-culture.</title>
        <authorList>
            <person name="Wushke S.T."/>
            <person name="Zhang X."/>
            <person name="Fristensky B."/>
            <person name="Wilkins J.A."/>
            <person name="Levin D.B."/>
            <person name="Sparling R."/>
        </authorList>
    </citation>
    <scope>NUCLEOTIDE SEQUENCE [LARGE SCALE GENOMIC DNA]</scope>
    <source>
        <strain evidence="1 2">GB1</strain>
    </source>
</reference>
<dbReference type="EMBL" id="AZRV01000023">
    <property type="protein sequence ID" value="RKO62175.1"/>
    <property type="molecule type" value="Genomic_DNA"/>
</dbReference>
<dbReference type="AlphaFoldDB" id="A0A420VF48"/>
<comment type="caution">
    <text evidence="1">The sequence shown here is derived from an EMBL/GenBank/DDBJ whole genome shotgun (WGS) entry which is preliminary data.</text>
</comment>
<evidence type="ECO:0000313" key="1">
    <source>
        <dbReference type="EMBL" id="RKO62175.1"/>
    </source>
</evidence>
<accession>A0A420VF48</accession>
<evidence type="ECO:0000313" key="2">
    <source>
        <dbReference type="Proteomes" id="UP000286235"/>
    </source>
</evidence>
<protein>
    <submittedName>
        <fullName evidence="1">Uncharacterized protein</fullName>
    </submittedName>
</protein>
<keyword evidence="2" id="KW-1185">Reference proteome</keyword>